<evidence type="ECO:0000313" key="1">
    <source>
        <dbReference type="EMBL" id="CAA9892785.1"/>
    </source>
</evidence>
<keyword evidence="2" id="KW-1185">Reference proteome</keyword>
<proteinExistence type="predicted"/>
<protein>
    <submittedName>
        <fullName evidence="1">Uncharacterized protein</fullName>
    </submittedName>
</protein>
<dbReference type="Proteomes" id="UP000494216">
    <property type="component" value="Unassembled WGS sequence"/>
</dbReference>
<evidence type="ECO:0000313" key="2">
    <source>
        <dbReference type="Proteomes" id="UP000494216"/>
    </source>
</evidence>
<sequence length="210" mass="23678">MSAVYAEALAVNQRLALLGLKESLLQEAMTQGYLARARLTANHPRIFHGTSTWAETVASLRELLKPEGWQKSDLGNYELTINATHEIAIQVVTGDEGTGLAQALPSNKCPKGRNTIEAIINNHQLDMFEELIPLPCRGIKNLSTWILLYRITAEEIRCELSLPSVVSEEGKIRGWKERILLRPLYRGDKPFEVRISQNPEIDIPIQRKVR</sequence>
<gene>
    <name evidence="1" type="ORF">METHB2_80102</name>
</gene>
<accession>A0A8S0WCV4</accession>
<dbReference type="EMBL" id="CADCXN010000113">
    <property type="protein sequence ID" value="CAA9892785.1"/>
    <property type="molecule type" value="Genomic_DNA"/>
</dbReference>
<name>A0A8S0WCV4_9GAMM</name>
<dbReference type="AlphaFoldDB" id="A0A8S0WCV4"/>
<dbReference type="RefSeq" id="WP_246247110.1">
    <property type="nucleotide sequence ID" value="NZ_CADCXN010000113.1"/>
</dbReference>
<reference evidence="1 2" key="1">
    <citation type="submission" date="2020-02" db="EMBL/GenBank/DDBJ databases">
        <authorList>
            <person name="Hogendoorn C."/>
        </authorList>
    </citation>
    <scope>NUCLEOTIDE SEQUENCE [LARGE SCALE GENOMIC DNA]</scope>
    <source>
        <strain evidence="1">METHB21</strain>
    </source>
</reference>
<comment type="caution">
    <text evidence="1">The sequence shown here is derived from an EMBL/GenBank/DDBJ whole genome shotgun (WGS) entry which is preliminary data.</text>
</comment>
<organism evidence="1 2">
    <name type="scientific">Candidatus Methylobacter favarea</name>
    <dbReference type="NCBI Taxonomy" id="2707345"/>
    <lineage>
        <taxon>Bacteria</taxon>
        <taxon>Pseudomonadati</taxon>
        <taxon>Pseudomonadota</taxon>
        <taxon>Gammaproteobacteria</taxon>
        <taxon>Methylococcales</taxon>
        <taxon>Methylococcaceae</taxon>
        <taxon>Methylobacter</taxon>
    </lineage>
</organism>